<gene>
    <name evidence="5" type="ORF">Fadolivirus_1_986</name>
</gene>
<proteinExistence type="predicted"/>
<keyword evidence="6" id="KW-1185">Reference proteome</keyword>
<comment type="subcellular location">
    <subcellularLocation>
        <location evidence="2">Virion</location>
    </subcellularLocation>
</comment>
<protein>
    <submittedName>
        <fullName evidence="5">Collagen-like protein</fullName>
    </submittedName>
</protein>
<evidence type="ECO:0000256" key="2">
    <source>
        <dbReference type="ARBA" id="ARBA00004328"/>
    </source>
</evidence>
<name>A0A7D3QVM9_9VIRU</name>
<dbReference type="PANTHER" id="PTHR24637:SF421">
    <property type="entry name" value="CUTICLE COLLAGEN DPY-2"/>
    <property type="match status" value="1"/>
</dbReference>
<organism evidence="5 6">
    <name type="scientific">Fadolivirus FV1/VV64</name>
    <dbReference type="NCBI Taxonomy" id="3070911"/>
    <lineage>
        <taxon>Viruses</taxon>
        <taxon>Varidnaviria</taxon>
        <taxon>Bamfordvirae</taxon>
        <taxon>Nucleocytoviricota</taxon>
        <taxon>Megaviricetes</taxon>
        <taxon>Imitervirales</taxon>
        <taxon>Mimiviridae</taxon>
        <taxon>Klosneuvirinae</taxon>
        <taxon>Fadolivirus</taxon>
        <taxon>Fadolivirus algeromassiliense</taxon>
    </lineage>
</organism>
<evidence type="ECO:0000256" key="3">
    <source>
        <dbReference type="ARBA" id="ARBA00022844"/>
    </source>
</evidence>
<evidence type="ECO:0000313" key="5">
    <source>
        <dbReference type="EMBL" id="QKF94444.1"/>
    </source>
</evidence>
<keyword evidence="3" id="KW-0946">Virion</keyword>
<comment type="function">
    <text evidence="1">May participate in the formation of a layer of cross-linked glycosylated fibrils at the viral surface thus giving it a hairy-like appearance.</text>
</comment>
<dbReference type="EMBL" id="MT418680">
    <property type="protein sequence ID" value="QKF94444.1"/>
    <property type="molecule type" value="Genomic_DNA"/>
</dbReference>
<feature type="compositionally biased region" description="Low complexity" evidence="4">
    <location>
        <begin position="88"/>
        <end position="137"/>
    </location>
</feature>
<sequence>MSKKCCNKHKHKRHHHNKCDCSSSSSTYRCKHDCCILVGPQGPAGQQGPTGPKGDTGMQYCDNQNGSTGPTGMTGPTGPTGINGMIGESGSTGETGATGPTGEVGATGPTGEVGATGPTGEVGATGPTGEAGATGPTGEVGGIKEMYSIAGVTGNGNNAGTSTAGVWQTRIINTVTTFPLSTTNILLNSLTNSFTLGRGVYFIQASAPAYACNQHQIRLFNITDNNVTAYGTSEMAGSNTQTRSFLNTLFTIISTKEYKIEHRVNTTQTNDGFGAANSFGNDQIYTIVSIMKLE</sequence>
<dbReference type="PANTHER" id="PTHR24637">
    <property type="entry name" value="COLLAGEN"/>
    <property type="match status" value="1"/>
</dbReference>
<dbReference type="InterPro" id="IPR008160">
    <property type="entry name" value="Collagen"/>
</dbReference>
<feature type="region of interest" description="Disordered" evidence="4">
    <location>
        <begin position="88"/>
        <end position="139"/>
    </location>
</feature>
<keyword evidence="5" id="KW-0176">Collagen</keyword>
<evidence type="ECO:0000256" key="1">
    <source>
        <dbReference type="ARBA" id="ARBA00003026"/>
    </source>
</evidence>
<accession>A0A7D3QVM9</accession>
<dbReference type="Pfam" id="PF01391">
    <property type="entry name" value="Collagen"/>
    <property type="match status" value="1"/>
</dbReference>
<reference evidence="5 6" key="1">
    <citation type="submission" date="2020-04" db="EMBL/GenBank/DDBJ databases">
        <title>Advantages and limits of metagenomic assembly and binning of a giant virus.</title>
        <authorList>
            <person name="Schulz F."/>
            <person name="Andreani J."/>
            <person name="Francis R."/>
            <person name="Boudjemaa H."/>
            <person name="Bou Khalil J.Y."/>
            <person name="Lee J."/>
            <person name="La Scola B."/>
            <person name="Woyke T."/>
        </authorList>
    </citation>
    <scope>NUCLEOTIDE SEQUENCE [LARGE SCALE GENOMIC DNA]</scope>
    <source>
        <strain evidence="5 6">FV1/VV64</strain>
    </source>
</reference>
<dbReference type="GO" id="GO:0044423">
    <property type="term" value="C:virion component"/>
    <property type="evidence" value="ECO:0007669"/>
    <property type="project" value="UniProtKB-KW"/>
</dbReference>
<evidence type="ECO:0000256" key="4">
    <source>
        <dbReference type="SAM" id="MobiDB-lite"/>
    </source>
</evidence>
<dbReference type="Proteomes" id="UP001162001">
    <property type="component" value="Segment"/>
</dbReference>
<evidence type="ECO:0000313" key="6">
    <source>
        <dbReference type="Proteomes" id="UP001162001"/>
    </source>
</evidence>